<dbReference type="OrthoDB" id="370976at2"/>
<dbReference type="PANTHER" id="PTHR47738:SF3">
    <property type="entry name" value="PHOSPHOTRANSFERASE SYSTEM MANNITOL_FRUCTOSE-SPECIFIC IIA DOMAIN CONTAINING PROTEIN"/>
    <property type="match status" value="1"/>
</dbReference>
<evidence type="ECO:0000259" key="1">
    <source>
        <dbReference type="PROSITE" id="PS51094"/>
    </source>
</evidence>
<feature type="domain" description="PTS EIIA type-2" evidence="1">
    <location>
        <begin position="4"/>
        <end position="150"/>
    </location>
</feature>
<keyword evidence="2" id="KW-0813">Transport</keyword>
<dbReference type="InterPro" id="IPR016152">
    <property type="entry name" value="PTrfase/Anion_transptr"/>
</dbReference>
<dbReference type="InterPro" id="IPR002178">
    <property type="entry name" value="PTS_EIIA_type-2_dom"/>
</dbReference>
<dbReference type="Pfam" id="PF00359">
    <property type="entry name" value="PTS_EIIA_2"/>
    <property type="match status" value="1"/>
</dbReference>
<dbReference type="InterPro" id="IPR051541">
    <property type="entry name" value="PTS_SugarTrans_NitroReg"/>
</dbReference>
<dbReference type="SUPFAM" id="SSF55804">
    <property type="entry name" value="Phoshotransferase/anion transport protein"/>
    <property type="match status" value="1"/>
</dbReference>
<evidence type="ECO:0000313" key="3">
    <source>
        <dbReference type="Proteomes" id="UP000078272"/>
    </source>
</evidence>
<proteinExistence type="predicted"/>
<dbReference type="STRING" id="401562.NS365_20725"/>
<dbReference type="PATRIC" id="fig|401562.3.peg.3950"/>
<protein>
    <submittedName>
        <fullName evidence="2">PTS sugar transporter subunit IIA</fullName>
    </submittedName>
</protein>
<sequence>MLTSTLDASLIVLNAKAASAEEAIGLLAARLEAAGRVRPSYGPAVIERERTMPTGLPLGAINAAIPHTDREHVLAPAVALAVLDEPVPFASMDDPDERIPVRLVFALALTDKDAQITMLQSIMGLLQDQSVLEGIAAARSPDEVLSLISA</sequence>
<dbReference type="CDD" id="cd00211">
    <property type="entry name" value="PTS_IIA_fru"/>
    <property type="match status" value="1"/>
</dbReference>
<accession>A0A175R5Q6</accession>
<name>A0A175R5Q6_9HYPH</name>
<gene>
    <name evidence="2" type="ORF">NS226_19190</name>
</gene>
<keyword evidence="2" id="KW-0762">Sugar transport</keyword>
<dbReference type="EMBL" id="LDPZ01000054">
    <property type="protein sequence ID" value="KTQ85683.1"/>
    <property type="molecule type" value="Genomic_DNA"/>
</dbReference>
<reference evidence="2 3" key="1">
    <citation type="journal article" date="2016" name="Front. Microbiol.">
        <title>Genomic Resource of Rice Seed Associated Bacteria.</title>
        <authorList>
            <person name="Midha S."/>
            <person name="Bansal K."/>
            <person name="Sharma S."/>
            <person name="Kumar N."/>
            <person name="Patil P.P."/>
            <person name="Chaudhry V."/>
            <person name="Patil P.B."/>
        </authorList>
    </citation>
    <scope>NUCLEOTIDE SEQUENCE [LARGE SCALE GENOMIC DNA]</scope>
    <source>
        <strain evidence="2 3">NS226</strain>
    </source>
</reference>
<evidence type="ECO:0000313" key="2">
    <source>
        <dbReference type="EMBL" id="KTQ85683.1"/>
    </source>
</evidence>
<dbReference type="Gene3D" id="3.40.930.10">
    <property type="entry name" value="Mannitol-specific EII, Chain A"/>
    <property type="match status" value="1"/>
</dbReference>
<dbReference type="PANTHER" id="PTHR47738">
    <property type="entry name" value="PTS SYSTEM FRUCTOSE-LIKE EIIA COMPONENT-RELATED"/>
    <property type="match status" value="1"/>
</dbReference>
<dbReference type="RefSeq" id="WP_058636336.1">
    <property type="nucleotide sequence ID" value="NZ_LDPZ01000054.1"/>
</dbReference>
<organism evidence="2 3">
    <name type="scientific">Aureimonas ureilytica</name>
    <dbReference type="NCBI Taxonomy" id="401562"/>
    <lineage>
        <taxon>Bacteria</taxon>
        <taxon>Pseudomonadati</taxon>
        <taxon>Pseudomonadota</taxon>
        <taxon>Alphaproteobacteria</taxon>
        <taxon>Hyphomicrobiales</taxon>
        <taxon>Aurantimonadaceae</taxon>
        <taxon>Aureimonas</taxon>
    </lineage>
</organism>
<dbReference type="AlphaFoldDB" id="A0A175R5Q6"/>
<dbReference type="Proteomes" id="UP000078272">
    <property type="component" value="Unassembled WGS sequence"/>
</dbReference>
<comment type="caution">
    <text evidence="2">The sequence shown here is derived from an EMBL/GenBank/DDBJ whole genome shotgun (WGS) entry which is preliminary data.</text>
</comment>
<dbReference type="PROSITE" id="PS51094">
    <property type="entry name" value="PTS_EIIA_TYPE_2"/>
    <property type="match status" value="1"/>
</dbReference>